<protein>
    <submittedName>
        <fullName evidence="2">Uncharacterized protein</fullName>
    </submittedName>
</protein>
<comment type="caution">
    <text evidence="2">The sequence shown here is derived from an EMBL/GenBank/DDBJ whole genome shotgun (WGS) entry which is preliminary data.</text>
</comment>
<keyword evidence="3" id="KW-1185">Reference proteome</keyword>
<evidence type="ECO:0000256" key="1">
    <source>
        <dbReference type="SAM" id="MobiDB-lite"/>
    </source>
</evidence>
<evidence type="ECO:0000313" key="2">
    <source>
        <dbReference type="EMBL" id="EFG75695.1"/>
    </source>
</evidence>
<dbReference type="HOGENOM" id="CLU_3170490_0_0_11"/>
<name>D5PE06_9MYCO</name>
<proteinExistence type="predicted"/>
<evidence type="ECO:0000313" key="3">
    <source>
        <dbReference type="Proteomes" id="UP000003653"/>
    </source>
</evidence>
<dbReference type="AlphaFoldDB" id="D5PE06"/>
<feature type="region of interest" description="Disordered" evidence="1">
    <location>
        <begin position="1"/>
        <end position="47"/>
    </location>
</feature>
<reference evidence="2 3" key="1">
    <citation type="submission" date="2010-04" db="EMBL/GenBank/DDBJ databases">
        <authorList>
            <person name="Muzny D."/>
            <person name="Qin X."/>
            <person name="Deng J."/>
            <person name="Jiang H."/>
            <person name="Liu Y."/>
            <person name="Qu J."/>
            <person name="Song X.-Z."/>
            <person name="Zhang L."/>
            <person name="Thornton R."/>
            <person name="Coyle M."/>
            <person name="Francisco L."/>
            <person name="Jackson L."/>
            <person name="Javaid M."/>
            <person name="Korchina V."/>
            <person name="Kovar C."/>
            <person name="Mata R."/>
            <person name="Mathew T."/>
            <person name="Ngo R."/>
            <person name="Nguyen L."/>
            <person name="Nguyen N."/>
            <person name="Okwuonu G."/>
            <person name="Ongeri F."/>
            <person name="Pham C."/>
            <person name="Simmons D."/>
            <person name="Wilczek-Boney K."/>
            <person name="Hale W."/>
            <person name="Jakkamsetti A."/>
            <person name="Pham P."/>
            <person name="Ruth R."/>
            <person name="San Lucas F."/>
            <person name="Warren J."/>
            <person name="Zhang J."/>
            <person name="Zhao Z."/>
            <person name="Zhou C."/>
            <person name="Zhu D."/>
            <person name="Lee S."/>
            <person name="Bess C."/>
            <person name="Blankenburg K."/>
            <person name="Forbes L."/>
            <person name="Fu Q."/>
            <person name="Gubbala S."/>
            <person name="Hirani K."/>
            <person name="Jayaseelan J.C."/>
            <person name="Lara F."/>
            <person name="Munidasa M."/>
            <person name="Palculict T."/>
            <person name="Patil S."/>
            <person name="Pu L.-L."/>
            <person name="Saada N."/>
            <person name="Tang L."/>
            <person name="Weissenberger G."/>
            <person name="Zhu Y."/>
            <person name="Hemphill L."/>
            <person name="Shang Y."/>
            <person name="Youmans B."/>
            <person name="Ayvaz T."/>
            <person name="Ross M."/>
            <person name="Santibanez J."/>
            <person name="Aqrawi P."/>
            <person name="Gross S."/>
            <person name="Joshi V."/>
            <person name="Fowler G."/>
            <person name="Nazareth L."/>
            <person name="Reid J."/>
            <person name="Worley K."/>
            <person name="Petrosino J."/>
            <person name="Highlander S."/>
            <person name="Gibbs R."/>
        </authorList>
    </citation>
    <scope>NUCLEOTIDE SEQUENCE [LARGE SCALE GENOMIC DNA]</scope>
    <source>
        <strain evidence="2 3">ATCC BAA-614</strain>
    </source>
</reference>
<dbReference type="EMBL" id="ADNV01000320">
    <property type="protein sequence ID" value="EFG75695.1"/>
    <property type="molecule type" value="Genomic_DNA"/>
</dbReference>
<dbReference type="Proteomes" id="UP000003653">
    <property type="component" value="Unassembled WGS sequence"/>
</dbReference>
<gene>
    <name evidence="2" type="ORF">HMPREF0591_4400</name>
</gene>
<organism evidence="2 3">
    <name type="scientific">Mycobacterium parascrofulaceum ATCC BAA-614</name>
    <dbReference type="NCBI Taxonomy" id="525368"/>
    <lineage>
        <taxon>Bacteria</taxon>
        <taxon>Bacillati</taxon>
        <taxon>Actinomycetota</taxon>
        <taxon>Actinomycetes</taxon>
        <taxon>Mycobacteriales</taxon>
        <taxon>Mycobacteriaceae</taxon>
        <taxon>Mycobacterium</taxon>
        <taxon>Mycobacterium simiae complex</taxon>
    </lineage>
</organism>
<sequence>MAYELVVEGDPYGTGRSTPSMNRSFRIRRETHSPPRVVVDTDAGAPT</sequence>
<accession>D5PE06</accession>